<protein>
    <submittedName>
        <fullName evidence="5">Platelet-activating factor acetylhydrolase, isoform II</fullName>
    </submittedName>
</protein>
<evidence type="ECO:0000256" key="3">
    <source>
        <dbReference type="ARBA" id="ARBA00023098"/>
    </source>
</evidence>
<keyword evidence="4" id="KW-0472">Membrane</keyword>
<gene>
    <name evidence="5" type="ORF">SAMN04488508_10590</name>
</gene>
<keyword evidence="2" id="KW-0442">Lipid degradation</keyword>
<keyword evidence="1 5" id="KW-0378">Hydrolase</keyword>
<dbReference type="SUPFAM" id="SSF53474">
    <property type="entry name" value="alpha/beta-Hydrolases"/>
    <property type="match status" value="1"/>
</dbReference>
<keyword evidence="4" id="KW-0812">Transmembrane</keyword>
<feature type="transmembrane region" description="Helical" evidence="4">
    <location>
        <begin position="78"/>
        <end position="99"/>
    </location>
</feature>
<evidence type="ECO:0000256" key="2">
    <source>
        <dbReference type="ARBA" id="ARBA00022963"/>
    </source>
</evidence>
<dbReference type="GO" id="GO:0016042">
    <property type="term" value="P:lipid catabolic process"/>
    <property type="evidence" value="ECO:0007669"/>
    <property type="project" value="UniProtKB-KW"/>
</dbReference>
<feature type="transmembrane region" description="Helical" evidence="4">
    <location>
        <begin position="50"/>
        <end position="66"/>
    </location>
</feature>
<dbReference type="Gene3D" id="3.40.50.1820">
    <property type="entry name" value="alpha/beta hydrolase"/>
    <property type="match status" value="1"/>
</dbReference>
<sequence>MRILEITFLLSVIAFFISVFLKNSSIKKWILYSATLFLVLHLLIEESRWQMYLGYVSFVIGVLFYVRPRINRWIRGIGSGFGMLLSIVAFVLGVVMPVIEFPKPTGDYTVGVDTLYFEDQSRPELITEVNDDKRKLTVHIWYPSSKKITKPERYLDDGYAEVFAQSKGMPTFMASHFNLTKTHTQRLLPIIKNKRLPVVVLSHGLTWSAKMYTTLVEEMVSKGYMVVGIDHMYESFLTEYEGERIRWSEENIRKMNEGIDFKFVNETNELFKQEKDTTRKYELLSKVIHHLPYFESLDRWSNDISFVLDQIERLNNNPDSVFFQKFDVDNIGLMGHSWGGAAVVQNAAVDSRVKGVINLDGAQWGRAIDTTLKVPLLVMHADRNYKEFFTPNFYIYDRITREDYYLATIASSAHTNFGDLSYWTKINALTETGTIAPKRMSNVTNQLVLAFFDKHLQNKSIAFAKEFSSEQYPEIEMIKKK</sequence>
<evidence type="ECO:0000256" key="4">
    <source>
        <dbReference type="SAM" id="Phobius"/>
    </source>
</evidence>
<dbReference type="GO" id="GO:0003847">
    <property type="term" value="F:1-alkyl-2-acetylglycerophosphocholine esterase activity"/>
    <property type="evidence" value="ECO:0007669"/>
    <property type="project" value="TreeGrafter"/>
</dbReference>
<reference evidence="6" key="1">
    <citation type="submission" date="2016-11" db="EMBL/GenBank/DDBJ databases">
        <authorList>
            <person name="Varghese N."/>
            <person name="Submissions S."/>
        </authorList>
    </citation>
    <scope>NUCLEOTIDE SEQUENCE [LARGE SCALE GENOMIC DNA]</scope>
    <source>
        <strain evidence="6">DSM 22623</strain>
    </source>
</reference>
<organism evidence="5 6">
    <name type="scientific">Aquimarina spongiae</name>
    <dbReference type="NCBI Taxonomy" id="570521"/>
    <lineage>
        <taxon>Bacteria</taxon>
        <taxon>Pseudomonadati</taxon>
        <taxon>Bacteroidota</taxon>
        <taxon>Flavobacteriia</taxon>
        <taxon>Flavobacteriales</taxon>
        <taxon>Flavobacteriaceae</taxon>
        <taxon>Aquimarina</taxon>
    </lineage>
</organism>
<dbReference type="STRING" id="570521.SAMN04488508_10590"/>
<keyword evidence="3" id="KW-0443">Lipid metabolism</keyword>
<proteinExistence type="predicted"/>
<evidence type="ECO:0000313" key="5">
    <source>
        <dbReference type="EMBL" id="SHJ05265.1"/>
    </source>
</evidence>
<dbReference type="Pfam" id="PF03403">
    <property type="entry name" value="PAF-AH_p_II"/>
    <property type="match status" value="1"/>
</dbReference>
<evidence type="ECO:0000313" key="6">
    <source>
        <dbReference type="Proteomes" id="UP000184432"/>
    </source>
</evidence>
<keyword evidence="4" id="KW-1133">Transmembrane helix</keyword>
<dbReference type="Proteomes" id="UP000184432">
    <property type="component" value="Unassembled WGS sequence"/>
</dbReference>
<dbReference type="PANTHER" id="PTHR10272">
    <property type="entry name" value="PLATELET-ACTIVATING FACTOR ACETYLHYDROLASE"/>
    <property type="match status" value="1"/>
</dbReference>
<dbReference type="EMBL" id="FQYP01000005">
    <property type="protein sequence ID" value="SHJ05265.1"/>
    <property type="molecule type" value="Genomic_DNA"/>
</dbReference>
<dbReference type="AlphaFoldDB" id="A0A1M6G5P2"/>
<dbReference type="RefSeq" id="WP_073316303.1">
    <property type="nucleotide sequence ID" value="NZ_FQYP01000005.1"/>
</dbReference>
<accession>A0A1M6G5P2</accession>
<feature type="transmembrane region" description="Helical" evidence="4">
    <location>
        <begin position="29"/>
        <end position="44"/>
    </location>
</feature>
<evidence type="ECO:0000256" key="1">
    <source>
        <dbReference type="ARBA" id="ARBA00022801"/>
    </source>
</evidence>
<dbReference type="InterPro" id="IPR029058">
    <property type="entry name" value="AB_hydrolase_fold"/>
</dbReference>
<feature type="transmembrane region" description="Helical" evidence="4">
    <location>
        <begin position="6"/>
        <end position="22"/>
    </location>
</feature>
<name>A0A1M6G5P2_9FLAO</name>
<dbReference type="PANTHER" id="PTHR10272:SF0">
    <property type="entry name" value="PLATELET-ACTIVATING FACTOR ACETYLHYDROLASE"/>
    <property type="match status" value="1"/>
</dbReference>
<keyword evidence="6" id="KW-1185">Reference proteome</keyword>